<feature type="chain" id="PRO_5045954086" evidence="1">
    <location>
        <begin position="22"/>
        <end position="147"/>
    </location>
</feature>
<protein>
    <submittedName>
        <fullName evidence="2">Uncharacterized protein</fullName>
    </submittedName>
</protein>
<feature type="signal peptide" evidence="1">
    <location>
        <begin position="1"/>
        <end position="21"/>
    </location>
</feature>
<evidence type="ECO:0000313" key="3">
    <source>
        <dbReference type="Proteomes" id="UP000708576"/>
    </source>
</evidence>
<accession>A0ABS5JPW1</accession>
<organism evidence="2 3">
    <name type="scientific">Carboxylicivirga linearis</name>
    <dbReference type="NCBI Taxonomy" id="1628157"/>
    <lineage>
        <taxon>Bacteria</taxon>
        <taxon>Pseudomonadati</taxon>
        <taxon>Bacteroidota</taxon>
        <taxon>Bacteroidia</taxon>
        <taxon>Marinilabiliales</taxon>
        <taxon>Marinilabiliaceae</taxon>
        <taxon>Carboxylicivirga</taxon>
    </lineage>
</organism>
<name>A0ABS5JPW1_9BACT</name>
<keyword evidence="3" id="KW-1185">Reference proteome</keyword>
<gene>
    <name evidence="2" type="ORF">KEM10_01445</name>
</gene>
<sequence>MKKSLYSLLFLLTAFVFTSHAQCGDDLLKQALKEMGSSQYIKDFTVELIKEKKDVKTGYVKFSIFLNSNTQYKFNVANGASNIDKVVMQLKDKEATRVLASNLYNGKTFDEFSFVCRKAGVYNLSFSFKGGQEGCAKAVMSLVKQIQ</sequence>
<evidence type="ECO:0000313" key="2">
    <source>
        <dbReference type="EMBL" id="MBS2096921.1"/>
    </source>
</evidence>
<reference evidence="2 3" key="1">
    <citation type="journal article" date="2015" name="Int. J. Syst. Evol. Microbiol.">
        <title>Carboxylicivirga linearis sp. nov., isolated from a sea cucumber culture pond.</title>
        <authorList>
            <person name="Wang F.Q."/>
            <person name="Zhou Y.X."/>
            <person name="Lin X.Z."/>
            <person name="Chen G.J."/>
            <person name="Du Z.J."/>
        </authorList>
    </citation>
    <scope>NUCLEOTIDE SEQUENCE [LARGE SCALE GENOMIC DNA]</scope>
    <source>
        <strain evidence="2 3">FB218</strain>
    </source>
</reference>
<dbReference type="Proteomes" id="UP000708576">
    <property type="component" value="Unassembled WGS sequence"/>
</dbReference>
<keyword evidence="1" id="KW-0732">Signal</keyword>
<proteinExistence type="predicted"/>
<comment type="caution">
    <text evidence="2">The sequence shown here is derived from an EMBL/GenBank/DDBJ whole genome shotgun (WGS) entry which is preliminary data.</text>
</comment>
<evidence type="ECO:0000256" key="1">
    <source>
        <dbReference type="SAM" id="SignalP"/>
    </source>
</evidence>
<dbReference type="RefSeq" id="WP_212212526.1">
    <property type="nucleotide sequence ID" value="NZ_JAGUCO010000001.1"/>
</dbReference>
<dbReference type="EMBL" id="JAGUCO010000001">
    <property type="protein sequence ID" value="MBS2096921.1"/>
    <property type="molecule type" value="Genomic_DNA"/>
</dbReference>